<dbReference type="EMBL" id="BKCJ011667243">
    <property type="protein sequence ID" value="GFD46173.1"/>
    <property type="molecule type" value="Genomic_DNA"/>
</dbReference>
<reference evidence="2" key="1">
    <citation type="journal article" date="2019" name="Sci. Rep.">
        <title>Draft genome of Tanacetum cinerariifolium, the natural source of mosquito coil.</title>
        <authorList>
            <person name="Yamashiro T."/>
            <person name="Shiraishi A."/>
            <person name="Satake H."/>
            <person name="Nakayama K."/>
        </authorList>
    </citation>
    <scope>NUCLEOTIDE SEQUENCE</scope>
</reference>
<proteinExistence type="predicted"/>
<sequence>MEDLEEDPEVDPADYLDDDKDEDEASKEEDDDKEEKEHLAPADSSDVPIHEPVPSAEETEPLEIDESAP</sequence>
<gene>
    <name evidence="2" type="ORF">Tci_918142</name>
</gene>
<comment type="caution">
    <text evidence="2">The sequence shown here is derived from an EMBL/GenBank/DDBJ whole genome shotgun (WGS) entry which is preliminary data.</text>
</comment>
<accession>A0A699WGQ4</accession>
<feature type="region of interest" description="Disordered" evidence="1">
    <location>
        <begin position="1"/>
        <end position="69"/>
    </location>
</feature>
<protein>
    <submittedName>
        <fullName evidence="2">Uncharacterized protein</fullName>
    </submittedName>
</protein>
<evidence type="ECO:0000256" key="1">
    <source>
        <dbReference type="SAM" id="MobiDB-lite"/>
    </source>
</evidence>
<organism evidence="2">
    <name type="scientific">Tanacetum cinerariifolium</name>
    <name type="common">Dalmatian daisy</name>
    <name type="synonym">Chrysanthemum cinerariifolium</name>
    <dbReference type="NCBI Taxonomy" id="118510"/>
    <lineage>
        <taxon>Eukaryota</taxon>
        <taxon>Viridiplantae</taxon>
        <taxon>Streptophyta</taxon>
        <taxon>Embryophyta</taxon>
        <taxon>Tracheophyta</taxon>
        <taxon>Spermatophyta</taxon>
        <taxon>Magnoliopsida</taxon>
        <taxon>eudicotyledons</taxon>
        <taxon>Gunneridae</taxon>
        <taxon>Pentapetalae</taxon>
        <taxon>asterids</taxon>
        <taxon>campanulids</taxon>
        <taxon>Asterales</taxon>
        <taxon>Asteraceae</taxon>
        <taxon>Asteroideae</taxon>
        <taxon>Anthemideae</taxon>
        <taxon>Anthemidinae</taxon>
        <taxon>Tanacetum</taxon>
    </lineage>
</organism>
<dbReference type="AlphaFoldDB" id="A0A699WGQ4"/>
<feature type="compositionally biased region" description="Acidic residues" evidence="1">
    <location>
        <begin position="1"/>
        <end position="34"/>
    </location>
</feature>
<evidence type="ECO:0000313" key="2">
    <source>
        <dbReference type="EMBL" id="GFD46173.1"/>
    </source>
</evidence>
<feature type="compositionally biased region" description="Acidic residues" evidence="1">
    <location>
        <begin position="57"/>
        <end position="69"/>
    </location>
</feature>
<name>A0A699WGQ4_TANCI</name>
<feature type="non-terminal residue" evidence="2">
    <location>
        <position position="69"/>
    </location>
</feature>